<dbReference type="Gene3D" id="3.40.50.1820">
    <property type="entry name" value="alpha/beta hydrolase"/>
    <property type="match status" value="1"/>
</dbReference>
<dbReference type="Proteomes" id="UP001595772">
    <property type="component" value="Unassembled WGS sequence"/>
</dbReference>
<keyword evidence="3" id="KW-1185">Reference proteome</keyword>
<gene>
    <name evidence="2" type="ORF">ACFOUV_04275</name>
</gene>
<dbReference type="InterPro" id="IPR000073">
    <property type="entry name" value="AB_hydrolase_1"/>
</dbReference>
<evidence type="ECO:0000259" key="1">
    <source>
        <dbReference type="Pfam" id="PF00561"/>
    </source>
</evidence>
<dbReference type="InterPro" id="IPR029058">
    <property type="entry name" value="AB_hydrolase_fold"/>
</dbReference>
<organism evidence="2 3">
    <name type="scientific">Oceanobacillus longus</name>
    <dbReference type="NCBI Taxonomy" id="930120"/>
    <lineage>
        <taxon>Bacteria</taxon>
        <taxon>Bacillati</taxon>
        <taxon>Bacillota</taxon>
        <taxon>Bacilli</taxon>
        <taxon>Bacillales</taxon>
        <taxon>Bacillaceae</taxon>
        <taxon>Oceanobacillus</taxon>
    </lineage>
</organism>
<dbReference type="SUPFAM" id="SSF53474">
    <property type="entry name" value="alpha/beta-Hydrolases"/>
    <property type="match status" value="1"/>
</dbReference>
<dbReference type="GO" id="GO:0016787">
    <property type="term" value="F:hydrolase activity"/>
    <property type="evidence" value="ECO:0007669"/>
    <property type="project" value="UniProtKB-KW"/>
</dbReference>
<proteinExistence type="predicted"/>
<accession>A0ABV8GVZ8</accession>
<feature type="domain" description="AB hydrolase-1" evidence="1">
    <location>
        <begin position="15"/>
        <end position="56"/>
    </location>
</feature>
<evidence type="ECO:0000313" key="3">
    <source>
        <dbReference type="Proteomes" id="UP001595772"/>
    </source>
</evidence>
<dbReference type="EMBL" id="JBHSAO010000001">
    <property type="protein sequence ID" value="MFC4023031.1"/>
    <property type="molecule type" value="Genomic_DNA"/>
</dbReference>
<protein>
    <submittedName>
        <fullName evidence="2">Alpha/beta fold hydrolase</fullName>
    </submittedName>
</protein>
<dbReference type="Pfam" id="PF00561">
    <property type="entry name" value="Abhydrolase_1"/>
    <property type="match status" value="1"/>
</dbReference>
<dbReference type="RefSeq" id="WP_379495515.1">
    <property type="nucleotide sequence ID" value="NZ_JBHSAO010000001.1"/>
</dbReference>
<keyword evidence="2" id="KW-0378">Hydrolase</keyword>
<sequence length="65" mass="7468">MIVYKETEYSGNGSIFFIHGLGASRWMWWQQEAAFSDYQVIMVDLPGHGKSVATPWISLADTTWR</sequence>
<name>A0ABV8GVZ8_9BACI</name>
<reference evidence="3" key="1">
    <citation type="journal article" date="2019" name="Int. J. Syst. Evol. Microbiol.">
        <title>The Global Catalogue of Microorganisms (GCM) 10K type strain sequencing project: providing services to taxonomists for standard genome sequencing and annotation.</title>
        <authorList>
            <consortium name="The Broad Institute Genomics Platform"/>
            <consortium name="The Broad Institute Genome Sequencing Center for Infectious Disease"/>
            <person name="Wu L."/>
            <person name="Ma J."/>
        </authorList>
    </citation>
    <scope>NUCLEOTIDE SEQUENCE [LARGE SCALE GENOMIC DNA]</scope>
    <source>
        <strain evidence="3">IBRC-M 10703</strain>
    </source>
</reference>
<comment type="caution">
    <text evidence="2">The sequence shown here is derived from an EMBL/GenBank/DDBJ whole genome shotgun (WGS) entry which is preliminary data.</text>
</comment>
<evidence type="ECO:0000313" key="2">
    <source>
        <dbReference type="EMBL" id="MFC4023031.1"/>
    </source>
</evidence>